<dbReference type="Proteomes" id="UP000887565">
    <property type="component" value="Unplaced"/>
</dbReference>
<dbReference type="PRINTS" id="PR00080">
    <property type="entry name" value="SDRFAMILY"/>
</dbReference>
<dbReference type="PRINTS" id="PR00081">
    <property type="entry name" value="GDHRDH"/>
</dbReference>
<dbReference type="AlphaFoldDB" id="A0A915HRJ3"/>
<name>A0A915HRJ3_ROMCU</name>
<dbReference type="Gene3D" id="3.40.50.720">
    <property type="entry name" value="NAD(P)-binding Rossmann-like Domain"/>
    <property type="match status" value="1"/>
</dbReference>
<proteinExistence type="predicted"/>
<dbReference type="PANTHER" id="PTHR43975">
    <property type="entry name" value="ZGC:101858"/>
    <property type="match status" value="1"/>
</dbReference>
<reference evidence="2" key="1">
    <citation type="submission" date="2022-11" db="UniProtKB">
        <authorList>
            <consortium name="WormBaseParasite"/>
        </authorList>
    </citation>
    <scope>IDENTIFICATION</scope>
</reference>
<dbReference type="InterPro" id="IPR002347">
    <property type="entry name" value="SDR_fam"/>
</dbReference>
<dbReference type="PANTHER" id="PTHR43975:SF2">
    <property type="entry name" value="EG:BACR7A4.14 PROTEIN-RELATED"/>
    <property type="match status" value="1"/>
</dbReference>
<protein>
    <submittedName>
        <fullName evidence="2">Uncharacterized protein</fullName>
    </submittedName>
</protein>
<evidence type="ECO:0000313" key="1">
    <source>
        <dbReference type="Proteomes" id="UP000887565"/>
    </source>
</evidence>
<evidence type="ECO:0000313" key="2">
    <source>
        <dbReference type="WBParaSite" id="nRc.2.0.1.t04359-RA"/>
    </source>
</evidence>
<keyword evidence="1" id="KW-1185">Reference proteome</keyword>
<dbReference type="InterPro" id="IPR036291">
    <property type="entry name" value="NAD(P)-bd_dom_sf"/>
</dbReference>
<dbReference type="Pfam" id="PF00106">
    <property type="entry name" value="adh_short"/>
    <property type="match status" value="1"/>
</dbReference>
<accession>A0A915HRJ3</accession>
<sequence length="150" mass="16037">MPDLRGKVALITGSSAGIGAATAEYFASLGCHLSLTGRNESSLEEVKQRCMSAGLKDSQILTTLADLNDKIQIEKLINETVKTFGKLDILVNSAGIISTGPFLTMPIEDYDKIMNTNVRSLWIITQLCVPHLIKTKGTIVNVSSIAGPCA</sequence>
<dbReference type="OMA" id="TAVECEK"/>
<dbReference type="WBParaSite" id="nRc.2.0.1.t04359-RA">
    <property type="protein sequence ID" value="nRc.2.0.1.t04359-RA"/>
    <property type="gene ID" value="nRc.2.0.1.g04359"/>
</dbReference>
<dbReference type="SUPFAM" id="SSF51735">
    <property type="entry name" value="NAD(P)-binding Rossmann-fold domains"/>
    <property type="match status" value="1"/>
</dbReference>
<organism evidence="1 2">
    <name type="scientific">Romanomermis culicivorax</name>
    <name type="common">Nematode worm</name>
    <dbReference type="NCBI Taxonomy" id="13658"/>
    <lineage>
        <taxon>Eukaryota</taxon>
        <taxon>Metazoa</taxon>
        <taxon>Ecdysozoa</taxon>
        <taxon>Nematoda</taxon>
        <taxon>Enoplea</taxon>
        <taxon>Dorylaimia</taxon>
        <taxon>Mermithida</taxon>
        <taxon>Mermithoidea</taxon>
        <taxon>Mermithidae</taxon>
        <taxon>Romanomermis</taxon>
    </lineage>
</organism>